<name>A0A4C1TXL9_EUMVA</name>
<evidence type="ECO:0000313" key="2">
    <source>
        <dbReference type="Proteomes" id="UP000299102"/>
    </source>
</evidence>
<reference evidence="1 2" key="1">
    <citation type="journal article" date="2019" name="Commun. Biol.">
        <title>The bagworm genome reveals a unique fibroin gene that provides high tensile strength.</title>
        <authorList>
            <person name="Kono N."/>
            <person name="Nakamura H."/>
            <person name="Ohtoshi R."/>
            <person name="Tomita M."/>
            <person name="Numata K."/>
            <person name="Arakawa K."/>
        </authorList>
    </citation>
    <scope>NUCLEOTIDE SEQUENCE [LARGE SCALE GENOMIC DNA]</scope>
</reference>
<dbReference type="Proteomes" id="UP000299102">
    <property type="component" value="Unassembled WGS sequence"/>
</dbReference>
<keyword evidence="2" id="KW-1185">Reference proteome</keyword>
<evidence type="ECO:0000313" key="1">
    <source>
        <dbReference type="EMBL" id="GBP18792.1"/>
    </source>
</evidence>
<comment type="caution">
    <text evidence="1">The sequence shown here is derived from an EMBL/GenBank/DDBJ whole genome shotgun (WGS) entry which is preliminary data.</text>
</comment>
<dbReference type="AlphaFoldDB" id="A0A4C1TXL9"/>
<accession>A0A4C1TXL9</accession>
<organism evidence="1 2">
    <name type="scientific">Eumeta variegata</name>
    <name type="common">Bagworm moth</name>
    <name type="synonym">Eumeta japonica</name>
    <dbReference type="NCBI Taxonomy" id="151549"/>
    <lineage>
        <taxon>Eukaryota</taxon>
        <taxon>Metazoa</taxon>
        <taxon>Ecdysozoa</taxon>
        <taxon>Arthropoda</taxon>
        <taxon>Hexapoda</taxon>
        <taxon>Insecta</taxon>
        <taxon>Pterygota</taxon>
        <taxon>Neoptera</taxon>
        <taxon>Endopterygota</taxon>
        <taxon>Lepidoptera</taxon>
        <taxon>Glossata</taxon>
        <taxon>Ditrysia</taxon>
        <taxon>Tineoidea</taxon>
        <taxon>Psychidae</taxon>
        <taxon>Oiketicinae</taxon>
        <taxon>Eumeta</taxon>
    </lineage>
</organism>
<sequence length="209" mass="23328">MGVGRTSNDLTPGALIAHPCHPEETIRKEILFKITLGPLKPVLVYEVTRARRKGRTIRIFQDLRKISPRDPNVYPCFQHHTIPMEHIAVLKNVQHILDFGGVTGAVGASGLLLAFRCYLQSSDLSQPYPVTKYAEMNPLLPPIGQLLKFYGRRHRNVDYRQLAAPPPAAPPLPVPELERQLTLMNRFWIVPINKISTLSRGLGSSLSAG</sequence>
<dbReference type="EMBL" id="BGZK01000101">
    <property type="protein sequence ID" value="GBP18792.1"/>
    <property type="molecule type" value="Genomic_DNA"/>
</dbReference>
<protein>
    <submittedName>
        <fullName evidence="1">Uncharacterized protein</fullName>
    </submittedName>
</protein>
<proteinExistence type="predicted"/>
<gene>
    <name evidence="1" type="ORF">EVAR_93220_1</name>
</gene>